<dbReference type="Proteomes" id="UP000077315">
    <property type="component" value="Unassembled WGS sequence"/>
</dbReference>
<accession>A0A162PL21</accession>
<evidence type="ECO:0000313" key="2">
    <source>
        <dbReference type="Proteomes" id="UP000077315"/>
    </source>
</evidence>
<keyword evidence="2" id="KW-1185">Reference proteome</keyword>
<dbReference type="GeneID" id="28997596"/>
<dbReference type="VEuPathDB" id="FungiDB:PHYBLDRAFT_171928"/>
<evidence type="ECO:0000313" key="1">
    <source>
        <dbReference type="EMBL" id="OAD69906.1"/>
    </source>
</evidence>
<organism evidence="1 2">
    <name type="scientific">Phycomyces blakesleeanus (strain ATCC 8743b / DSM 1359 / FGSC 10004 / NBRC 33097 / NRRL 1555)</name>
    <dbReference type="NCBI Taxonomy" id="763407"/>
    <lineage>
        <taxon>Eukaryota</taxon>
        <taxon>Fungi</taxon>
        <taxon>Fungi incertae sedis</taxon>
        <taxon>Mucoromycota</taxon>
        <taxon>Mucoromycotina</taxon>
        <taxon>Mucoromycetes</taxon>
        <taxon>Mucorales</taxon>
        <taxon>Phycomycetaceae</taxon>
        <taxon>Phycomyces</taxon>
    </lineage>
</organism>
<dbReference type="EMBL" id="KV440990">
    <property type="protein sequence ID" value="OAD69906.1"/>
    <property type="molecule type" value="Genomic_DNA"/>
</dbReference>
<gene>
    <name evidence="1" type="ORF">PHYBLDRAFT_171928</name>
</gene>
<reference evidence="2" key="1">
    <citation type="submission" date="2015-06" db="EMBL/GenBank/DDBJ databases">
        <title>Expansion of signal transduction pathways in fungi by whole-genome duplication.</title>
        <authorList>
            <consortium name="DOE Joint Genome Institute"/>
            <person name="Corrochano L.M."/>
            <person name="Kuo A."/>
            <person name="Marcet-Houben M."/>
            <person name="Polaino S."/>
            <person name="Salamov A."/>
            <person name="Villalobos J.M."/>
            <person name="Alvarez M.I."/>
            <person name="Avalos J."/>
            <person name="Benito E.P."/>
            <person name="Benoit I."/>
            <person name="Burger G."/>
            <person name="Camino L.P."/>
            <person name="Canovas D."/>
            <person name="Cerda-Olmedo E."/>
            <person name="Cheng J.-F."/>
            <person name="Dominguez A."/>
            <person name="Elias M."/>
            <person name="Eslava A.P."/>
            <person name="Glaser F."/>
            <person name="Grimwood J."/>
            <person name="Gutierrez G."/>
            <person name="Heitman J."/>
            <person name="Henrissat B."/>
            <person name="Iturriaga E.A."/>
            <person name="Lang B.F."/>
            <person name="Lavin J.L."/>
            <person name="Lee S."/>
            <person name="Li W."/>
            <person name="Lindquist E."/>
            <person name="Lopez-Garcia S."/>
            <person name="Luque E.M."/>
            <person name="Marcos A.T."/>
            <person name="Martin J."/>
            <person name="McCluskey K."/>
            <person name="Medina H.R."/>
            <person name="Miralles-Duran A."/>
            <person name="Miyazaki A."/>
            <person name="Munoz-Torres E."/>
            <person name="Oguiza J.A."/>
            <person name="Ohm R."/>
            <person name="Olmedo M."/>
            <person name="Orejas M."/>
            <person name="Ortiz-Castellanos L."/>
            <person name="Pisabarro A.G."/>
            <person name="Rodriguez-Romero J."/>
            <person name="Ruiz-Herrera J."/>
            <person name="Ruiz-Vazquez R."/>
            <person name="Sanz C."/>
            <person name="Schackwitz W."/>
            <person name="Schmutz J."/>
            <person name="Shahriari M."/>
            <person name="Shelest E."/>
            <person name="Silva-Franco F."/>
            <person name="Soanes D."/>
            <person name="Syed K."/>
            <person name="Tagua V.G."/>
            <person name="Talbot N.J."/>
            <person name="Thon M."/>
            <person name="De vries R.P."/>
            <person name="Wiebenga A."/>
            <person name="Yadav J.S."/>
            <person name="Braun E.L."/>
            <person name="Baker S."/>
            <person name="Garre V."/>
            <person name="Horwitz B."/>
            <person name="Torres-Martinez S."/>
            <person name="Idnurm A."/>
            <person name="Herrera-Estrella A."/>
            <person name="Gabaldon T."/>
            <person name="Grigoriev I.V."/>
        </authorList>
    </citation>
    <scope>NUCLEOTIDE SEQUENCE [LARGE SCALE GENOMIC DNA]</scope>
    <source>
        <strain evidence="2">NRRL 1555(-)</strain>
    </source>
</reference>
<dbReference type="AlphaFoldDB" id="A0A162PL21"/>
<dbReference type="InParanoid" id="A0A162PL21"/>
<dbReference type="RefSeq" id="XP_018287946.1">
    <property type="nucleotide sequence ID" value="XM_018436690.1"/>
</dbReference>
<proteinExistence type="predicted"/>
<sequence length="125" mass="14207">MSWSSTGLMFLRYTQGIDLYGNYVTCNFQNDKKRMYFVDGNTYDATYVETLSATHNSFSERMFTTTSHLGVSLSLALPRYTQRSAAIASTPAFTVKARYSDNFLENLGPCLLIITIFRYSDSDKI</sequence>
<name>A0A162PL21_PHYB8</name>
<protein>
    <submittedName>
        <fullName evidence="1">Uncharacterized protein</fullName>
    </submittedName>
</protein>